<gene>
    <name evidence="1" type="ORF">AX777_04580</name>
</gene>
<dbReference type="AlphaFoldDB" id="A0A177JZZ6"/>
<evidence type="ECO:0000313" key="1">
    <source>
        <dbReference type="EMBL" id="OAH45911.1"/>
    </source>
</evidence>
<dbReference type="InterPro" id="IPR025365">
    <property type="entry name" value="DUF4269"/>
</dbReference>
<name>A0A177JZZ6_SPHYA</name>
<reference evidence="1 2" key="1">
    <citation type="submission" date="2016-02" db="EMBL/GenBank/DDBJ databases">
        <authorList>
            <person name="Wen L."/>
            <person name="He K."/>
            <person name="Yang H."/>
        </authorList>
    </citation>
    <scope>NUCLEOTIDE SEQUENCE [LARGE SCALE GENOMIC DNA]</scope>
    <source>
        <strain evidence="1 2">CD09_2</strain>
    </source>
</reference>
<comment type="caution">
    <text evidence="1">The sequence shown here is derived from an EMBL/GenBank/DDBJ whole genome shotgun (WGS) entry which is preliminary data.</text>
</comment>
<dbReference type="Pfam" id="PF14091">
    <property type="entry name" value="DUF4269"/>
    <property type="match status" value="1"/>
</dbReference>
<evidence type="ECO:0000313" key="2">
    <source>
        <dbReference type="Proteomes" id="UP000077262"/>
    </source>
</evidence>
<evidence type="ECO:0008006" key="3">
    <source>
        <dbReference type="Google" id="ProtNLM"/>
    </source>
</evidence>
<dbReference type="RefSeq" id="WP_017500471.1">
    <property type="nucleotide sequence ID" value="NZ_LSTR01000022.1"/>
</dbReference>
<sequence length="169" mass="18692">MSRVAHDVALQRTDVLTLLAPYDPHVAGTPPLGLDLPDSDIDIVCEVRDFDAFAALLTEHFGDRPDFAVHARADLDAMIVRFRAWDWPFEIFGQALPVAQQHGWRHFCVERRLLDLGGPALAQAIMALRHHGLKTEPAFATLLGLTGNPYAALLELEKQDDAALRALLP</sequence>
<dbReference type="Proteomes" id="UP000077262">
    <property type="component" value="Unassembled WGS sequence"/>
</dbReference>
<protein>
    <recommendedName>
        <fullName evidence="3">DUF4269 domain-containing protein</fullName>
    </recommendedName>
</protein>
<organism evidence="1 2">
    <name type="scientific">Sphingobium yanoikuyae</name>
    <name type="common">Sphingomonas yanoikuyae</name>
    <dbReference type="NCBI Taxonomy" id="13690"/>
    <lineage>
        <taxon>Bacteria</taxon>
        <taxon>Pseudomonadati</taxon>
        <taxon>Pseudomonadota</taxon>
        <taxon>Alphaproteobacteria</taxon>
        <taxon>Sphingomonadales</taxon>
        <taxon>Sphingomonadaceae</taxon>
        <taxon>Sphingobium</taxon>
    </lineage>
</organism>
<dbReference type="OrthoDB" id="6402248at2"/>
<accession>A0A177JZZ6</accession>
<proteinExistence type="predicted"/>
<dbReference type="EMBL" id="LSTR01000022">
    <property type="protein sequence ID" value="OAH45911.1"/>
    <property type="molecule type" value="Genomic_DNA"/>
</dbReference>